<dbReference type="AlphaFoldDB" id="Q5NWK1"/>
<dbReference type="EMBL" id="CR555308">
    <property type="protein sequence ID" value="CAI10563.1"/>
    <property type="molecule type" value="Genomic_DNA"/>
</dbReference>
<evidence type="ECO:0008006" key="4">
    <source>
        <dbReference type="Google" id="ProtNLM"/>
    </source>
</evidence>
<keyword evidence="1" id="KW-1133">Transmembrane helix</keyword>
<keyword evidence="2" id="KW-0614">Plasmid</keyword>
<keyword evidence="1" id="KW-0472">Membrane</keyword>
<reference evidence="2 3" key="1">
    <citation type="journal article" date="2005" name="Arch. Microbiol.">
        <title>The genome sequence of an anaerobic aromatic-degrading denitrifying bacterium, strain EbN1.</title>
        <authorList>
            <person name="Rabus R."/>
            <person name="Kube M."/>
            <person name="Heider J."/>
            <person name="Beck A."/>
            <person name="Heitmann K."/>
            <person name="Widdel F."/>
            <person name="Reinhardt R."/>
        </authorList>
    </citation>
    <scope>NUCLEOTIDE SEQUENCE [LARGE SCALE GENOMIC DNA]</scope>
    <source>
        <strain evidence="2 3">EbN1</strain>
        <plasmid evidence="3">Plasmid pAzo2</plasmid>
    </source>
</reference>
<feature type="transmembrane region" description="Helical" evidence="1">
    <location>
        <begin position="50"/>
        <end position="71"/>
    </location>
</feature>
<proteinExistence type="predicted"/>
<dbReference type="eggNOG" id="ENOG50301FE">
    <property type="taxonomic scope" value="Bacteria"/>
</dbReference>
<organism evidence="2 3">
    <name type="scientific">Aromatoleum aromaticum (strain DSM 19018 / LMG 30748 / EbN1)</name>
    <name type="common">Azoarcus sp. (strain EbN1)</name>
    <dbReference type="NCBI Taxonomy" id="76114"/>
    <lineage>
        <taxon>Bacteria</taxon>
        <taxon>Pseudomonadati</taxon>
        <taxon>Pseudomonadota</taxon>
        <taxon>Betaproteobacteria</taxon>
        <taxon>Rhodocyclales</taxon>
        <taxon>Rhodocyclaceae</taxon>
        <taxon>Aromatoleum</taxon>
    </lineage>
</organism>
<dbReference type="RefSeq" id="WP_011255058.1">
    <property type="nucleotide sequence ID" value="NC_006824.1"/>
</dbReference>
<feature type="transmembrane region" description="Helical" evidence="1">
    <location>
        <begin position="142"/>
        <end position="159"/>
    </location>
</feature>
<evidence type="ECO:0000313" key="3">
    <source>
        <dbReference type="Proteomes" id="UP000006552"/>
    </source>
</evidence>
<dbReference type="KEGG" id="eba:p2A65"/>
<feature type="transmembrane region" description="Helical" evidence="1">
    <location>
        <begin position="12"/>
        <end position="30"/>
    </location>
</feature>
<evidence type="ECO:0000313" key="2">
    <source>
        <dbReference type="EMBL" id="CAI10563.1"/>
    </source>
</evidence>
<dbReference type="PANTHER" id="PTHR34368">
    <property type="entry name" value="OS01G0962200 PROTEIN"/>
    <property type="match status" value="1"/>
</dbReference>
<gene>
    <name evidence="2" type="ORF">p2A65</name>
</gene>
<sequence length="255" mass="27871">MTRSSRIAEYWALAWVCLLFAGLAFVAPIAQPQDYHRFADSRALSLGPIALPHAADVLTSLAFVAAGLAGLPRCSRSMPAQYLPLTVFFTGLVLTGIGSVWYHLSPTDVSLVWDRLAMTIAFAGAVGSLGAERLGPAAGRRWFLGWQMTGLVAVVLWRLSGDLRLYLVTQFGGLGVLLLWFRLPVAAGMVRLPWGWLLFAYGVAKAFELLDRLIWTLTDGLFSGHPVKHLIAALGVLPMLRVLSERRAGARERRS</sequence>
<name>Q5NWK1_AROAE</name>
<dbReference type="Proteomes" id="UP000006552">
    <property type="component" value="Plasmid 2"/>
</dbReference>
<evidence type="ECO:0000256" key="1">
    <source>
        <dbReference type="SAM" id="Phobius"/>
    </source>
</evidence>
<geneLocation type="plasmid" evidence="3">
    <name>pAzo2</name>
</geneLocation>
<dbReference type="PANTHER" id="PTHR34368:SF1">
    <property type="entry name" value="OS01G0962200 PROTEIN"/>
    <property type="match status" value="1"/>
</dbReference>
<keyword evidence="1" id="KW-0812">Transmembrane</keyword>
<protein>
    <recommendedName>
        <fullName evidence="4">Alkaline phytoceramidase</fullName>
    </recommendedName>
</protein>
<feature type="transmembrane region" description="Helical" evidence="1">
    <location>
        <begin position="116"/>
        <end position="135"/>
    </location>
</feature>
<feature type="transmembrane region" description="Helical" evidence="1">
    <location>
        <begin position="83"/>
        <end position="104"/>
    </location>
</feature>
<accession>Q5NWK1</accession>
<dbReference type="HOGENOM" id="CLU_056090_1_0_4"/>
<dbReference type="OrthoDB" id="6088058at2"/>
<keyword evidence="3" id="KW-1185">Reference proteome</keyword>